<keyword evidence="1" id="KW-1133">Transmembrane helix</keyword>
<accession>A0A059F7C4</accession>
<dbReference type="EMBL" id="ARYJ01000014">
    <property type="protein sequence ID" value="KCZ86420.1"/>
    <property type="molecule type" value="Genomic_DNA"/>
</dbReference>
<keyword evidence="1" id="KW-0472">Membrane</keyword>
<keyword evidence="1" id="KW-0812">Transmembrane</keyword>
<feature type="transmembrane region" description="Helical" evidence="1">
    <location>
        <begin position="266"/>
        <end position="286"/>
    </location>
</feature>
<dbReference type="OrthoDB" id="7198805at2"/>
<comment type="caution">
    <text evidence="3">The sequence shown here is derived from an EMBL/GenBank/DDBJ whole genome shotgun (WGS) entry which is preliminary data.</text>
</comment>
<sequence length="408" mass="45107">MSDNTQSGAAPFAVRTVAILIAVAVFSFGAIMVLAGWSPELRDRDRAGDHPFSTSAIGYNGFIRLLEAQGYPVETSRFKSNLDGHYGLMVLTLSPRGMSKALEDYEPQDGTLIVLPKWSGMVDWTNPSRLKDTDLANESSIDALLDALDIDAEIVRTDVPPRVSTPFGRMALKPDLEMQLVRSDDLTPIVATRNGALLAQIPGRDIYILADPDMINTFGLAERENARFAMQMINMMRYSDDEPILFDATLHGFNQSENLLQMMFDIPFLAVTLVALAAALLLGWAASIRFGPPARETRAIALGKQALADNSAGLVSMARRETRMAPGYLSLIRRRLARQIGAPRNLTEAQLSELFDRLGPEEASGKTFSQIEAGLRGPAASREDLMHKARDLWRWRRDILRRSMNDPS</sequence>
<dbReference type="eggNOG" id="ENOG502ZSFJ">
    <property type="taxonomic scope" value="Bacteria"/>
</dbReference>
<dbReference type="Proteomes" id="UP000024816">
    <property type="component" value="Unassembled WGS sequence"/>
</dbReference>
<organism evidence="3 4">
    <name type="scientific">Hyphomonas jannaschiana VP2</name>
    <dbReference type="NCBI Taxonomy" id="1280952"/>
    <lineage>
        <taxon>Bacteria</taxon>
        <taxon>Pseudomonadati</taxon>
        <taxon>Pseudomonadota</taxon>
        <taxon>Alphaproteobacteria</taxon>
        <taxon>Hyphomonadales</taxon>
        <taxon>Hyphomonadaceae</taxon>
        <taxon>Hyphomonas</taxon>
    </lineage>
</organism>
<name>A0A059F7C4_9PROT</name>
<dbReference type="InterPro" id="IPR025646">
    <property type="entry name" value="DUF4350"/>
</dbReference>
<reference evidence="3 4" key="1">
    <citation type="journal article" date="2014" name="Antonie Van Leeuwenhoek">
        <title>Hyphomonas beringensis sp. nov. and Hyphomonas chukchiensis sp. nov., isolated from surface seawater of the Bering Sea and Chukchi Sea.</title>
        <authorList>
            <person name="Li C."/>
            <person name="Lai Q."/>
            <person name="Li G."/>
            <person name="Dong C."/>
            <person name="Wang J."/>
            <person name="Liao Y."/>
            <person name="Shao Z."/>
        </authorList>
    </citation>
    <scope>NUCLEOTIDE SEQUENCE [LARGE SCALE GENOMIC DNA]</scope>
    <source>
        <strain evidence="3 4">VP2</strain>
    </source>
</reference>
<evidence type="ECO:0000256" key="1">
    <source>
        <dbReference type="SAM" id="Phobius"/>
    </source>
</evidence>
<keyword evidence="4" id="KW-1185">Reference proteome</keyword>
<dbReference type="Pfam" id="PF14258">
    <property type="entry name" value="DUF4350"/>
    <property type="match status" value="1"/>
</dbReference>
<feature type="domain" description="DUF4350" evidence="2">
    <location>
        <begin position="51"/>
        <end position="233"/>
    </location>
</feature>
<dbReference type="AlphaFoldDB" id="A0A059F7C4"/>
<gene>
    <name evidence="3" type="ORF">HJA_15649</name>
</gene>
<evidence type="ECO:0000259" key="2">
    <source>
        <dbReference type="Pfam" id="PF14258"/>
    </source>
</evidence>
<feature type="transmembrane region" description="Helical" evidence="1">
    <location>
        <begin position="12"/>
        <end position="37"/>
    </location>
</feature>
<dbReference type="STRING" id="1280952.HJA_15649"/>
<dbReference type="RefSeq" id="WP_051597779.1">
    <property type="nucleotide sequence ID" value="NZ_ARYJ01000014.1"/>
</dbReference>
<evidence type="ECO:0000313" key="4">
    <source>
        <dbReference type="Proteomes" id="UP000024816"/>
    </source>
</evidence>
<dbReference type="PATRIC" id="fig|1280952.3.peg.3131"/>
<evidence type="ECO:0000313" key="3">
    <source>
        <dbReference type="EMBL" id="KCZ86420.1"/>
    </source>
</evidence>
<proteinExistence type="predicted"/>
<protein>
    <recommendedName>
        <fullName evidence="2">DUF4350 domain-containing protein</fullName>
    </recommendedName>
</protein>